<dbReference type="GeneID" id="76194870"/>
<reference evidence="2" key="1">
    <citation type="journal article" date="2019" name="Int. J. Syst. Evol. Microbiol.">
        <title>The Global Catalogue of Microorganisms (GCM) 10K type strain sequencing project: providing services to taxonomists for standard genome sequencing and annotation.</title>
        <authorList>
            <consortium name="The Broad Institute Genomics Platform"/>
            <consortium name="The Broad Institute Genome Sequencing Center for Infectious Disease"/>
            <person name="Wu L."/>
            <person name="Ma J."/>
        </authorList>
    </citation>
    <scope>NUCLEOTIDE SEQUENCE [LARGE SCALE GENOMIC DNA]</scope>
    <source>
        <strain evidence="2">NBRC 3266</strain>
    </source>
</reference>
<accession>A0ABQ5WWI7</accession>
<name>A0ABQ5WWI7_9PROT</name>
<evidence type="ECO:0000313" key="1">
    <source>
        <dbReference type="EMBL" id="GLQ67280.1"/>
    </source>
</evidence>
<dbReference type="EMBL" id="BSNV01000049">
    <property type="protein sequence ID" value="GLQ67280.1"/>
    <property type="molecule type" value="Genomic_DNA"/>
</dbReference>
<gene>
    <name evidence="1" type="ORF">GCM10007870_28650</name>
</gene>
<dbReference type="RefSeq" id="WP_099286736.1">
    <property type="nucleotide sequence ID" value="NZ_BEWP01000006.1"/>
</dbReference>
<evidence type="ECO:0000313" key="2">
    <source>
        <dbReference type="Proteomes" id="UP001156629"/>
    </source>
</evidence>
<dbReference type="Proteomes" id="UP001156629">
    <property type="component" value="Unassembled WGS sequence"/>
</dbReference>
<keyword evidence="2" id="KW-1185">Reference proteome</keyword>
<proteinExistence type="predicted"/>
<dbReference type="PROSITE" id="PS51257">
    <property type="entry name" value="PROKAR_LIPOPROTEIN"/>
    <property type="match status" value="1"/>
</dbReference>
<comment type="caution">
    <text evidence="1">The sequence shown here is derived from an EMBL/GenBank/DDBJ whole genome shotgun (WGS) entry which is preliminary data.</text>
</comment>
<organism evidence="1 2">
    <name type="scientific">Gluconobacter kondonii</name>
    <dbReference type="NCBI Taxonomy" id="941463"/>
    <lineage>
        <taxon>Bacteria</taxon>
        <taxon>Pseudomonadati</taxon>
        <taxon>Pseudomonadota</taxon>
        <taxon>Alphaproteobacteria</taxon>
        <taxon>Acetobacterales</taxon>
        <taxon>Acetobacteraceae</taxon>
        <taxon>Gluconobacter</taxon>
    </lineage>
</organism>
<protein>
    <submittedName>
        <fullName evidence="1">Uncharacterized protein</fullName>
    </submittedName>
</protein>
<sequence length="202" mass="20916">MRKTALLALPLALSGCSGMGKYIRDTMVWTALDNPNGPHGDSENIHRARGEKYSETPIFPESGNIWPGAPQPLPTLKDVENPNSTFSHALGDPATYFGGAALDESFMGGIAGKGALGASGPQLMQGQSLSVGEGADTHQGVSRDHTHLIPTLPSSVPDSAARFLNKSPSKAIIIPNGDGTSTVIGPDGSVKVIHGTTLPPTK</sequence>